<proteinExistence type="predicted"/>
<dbReference type="Proteomes" id="UP000011096">
    <property type="component" value="Unassembled WGS sequence"/>
</dbReference>
<accession>A0A7J6IKK6</accession>
<comment type="caution">
    <text evidence="2">The sequence shown here is derived from an EMBL/GenBank/DDBJ whole genome shotgun (WGS) entry which is preliminary data.</text>
</comment>
<dbReference type="AlphaFoldDB" id="A0A7J6IKK6"/>
<evidence type="ECO:0000313" key="3">
    <source>
        <dbReference type="Proteomes" id="UP000011096"/>
    </source>
</evidence>
<keyword evidence="3" id="KW-1185">Reference proteome</keyword>
<protein>
    <submittedName>
        <fullName evidence="2">Uncharacterized protein</fullName>
    </submittedName>
</protein>
<evidence type="ECO:0000313" key="2">
    <source>
        <dbReference type="EMBL" id="KAF4476900.1"/>
    </source>
</evidence>
<name>A0A7J6IKK6_COLFN</name>
<dbReference type="InParanoid" id="A0A7J6IKK6"/>
<reference evidence="2 3" key="2">
    <citation type="submission" date="2020-04" db="EMBL/GenBank/DDBJ databases">
        <title>Genome sequencing and assembly of multiple isolates from the Colletotrichum gloeosporioides species complex.</title>
        <authorList>
            <person name="Gan P."/>
            <person name="Shirasu K."/>
        </authorList>
    </citation>
    <scope>NUCLEOTIDE SEQUENCE [LARGE SCALE GENOMIC DNA]</scope>
    <source>
        <strain evidence="2 3">Nara gc5</strain>
    </source>
</reference>
<dbReference type="EMBL" id="ANPB02000009">
    <property type="protein sequence ID" value="KAF4476900.1"/>
    <property type="molecule type" value="Genomic_DNA"/>
</dbReference>
<dbReference type="RefSeq" id="XP_066007519.1">
    <property type="nucleotide sequence ID" value="XM_066153134.1"/>
</dbReference>
<evidence type="ECO:0000256" key="1">
    <source>
        <dbReference type="SAM" id="MobiDB-lite"/>
    </source>
</evidence>
<reference evidence="2 3" key="1">
    <citation type="submission" date="2012-08" db="EMBL/GenBank/DDBJ databases">
        <authorList>
            <person name="Gan P.H.P."/>
            <person name="Ikeda K."/>
            <person name="Irieda H."/>
            <person name="Narusaka M."/>
            <person name="O'Connell R.J."/>
            <person name="Narusaka Y."/>
            <person name="Takano Y."/>
            <person name="Kubo Y."/>
            <person name="Shirasu K."/>
        </authorList>
    </citation>
    <scope>NUCLEOTIDE SEQUENCE [LARGE SCALE GENOMIC DNA]</scope>
    <source>
        <strain evidence="2 3">Nara gc5</strain>
    </source>
</reference>
<sequence length="84" mass="9247">MPLVRKVGGSLPISGCSNRAPAALVWGSWGKDKEEEEEEEEDLAGMFSAVRIVGRARCNRPPAAENWDDFRSSSDDRSRLWGGP</sequence>
<organism evidence="2 3">
    <name type="scientific">Colletotrichum fructicola (strain Nara gc5)</name>
    <name type="common">Anthracnose fungus</name>
    <name type="synonym">Colletotrichum gloeosporioides (strain Nara gc5)</name>
    <dbReference type="NCBI Taxonomy" id="1213859"/>
    <lineage>
        <taxon>Eukaryota</taxon>
        <taxon>Fungi</taxon>
        <taxon>Dikarya</taxon>
        <taxon>Ascomycota</taxon>
        <taxon>Pezizomycotina</taxon>
        <taxon>Sordariomycetes</taxon>
        <taxon>Hypocreomycetidae</taxon>
        <taxon>Glomerellales</taxon>
        <taxon>Glomerellaceae</taxon>
        <taxon>Colletotrichum</taxon>
        <taxon>Colletotrichum gloeosporioides species complex</taxon>
    </lineage>
</organism>
<dbReference type="GeneID" id="90980380"/>
<feature type="compositionally biased region" description="Basic and acidic residues" evidence="1">
    <location>
        <begin position="68"/>
        <end position="84"/>
    </location>
</feature>
<gene>
    <name evidence="2" type="ORF">CGGC5_v014686</name>
</gene>
<feature type="region of interest" description="Disordered" evidence="1">
    <location>
        <begin position="61"/>
        <end position="84"/>
    </location>
</feature>